<keyword evidence="3" id="KW-0732">Signal</keyword>
<feature type="compositionally biased region" description="Low complexity" evidence="1">
    <location>
        <begin position="414"/>
        <end position="426"/>
    </location>
</feature>
<protein>
    <recommendedName>
        <fullName evidence="6">Transmembrane protein</fullName>
    </recommendedName>
</protein>
<organism evidence="4 5">
    <name type="scientific">Armillaria ostoyae</name>
    <name type="common">Armillaria root rot fungus</name>
    <dbReference type="NCBI Taxonomy" id="47428"/>
    <lineage>
        <taxon>Eukaryota</taxon>
        <taxon>Fungi</taxon>
        <taxon>Dikarya</taxon>
        <taxon>Basidiomycota</taxon>
        <taxon>Agaricomycotina</taxon>
        <taxon>Agaricomycetes</taxon>
        <taxon>Agaricomycetidae</taxon>
        <taxon>Agaricales</taxon>
        <taxon>Marasmiineae</taxon>
        <taxon>Physalacriaceae</taxon>
        <taxon>Armillaria</taxon>
    </lineage>
</organism>
<keyword evidence="2" id="KW-0472">Membrane</keyword>
<dbReference type="Proteomes" id="UP000219338">
    <property type="component" value="Unassembled WGS sequence"/>
</dbReference>
<dbReference type="EMBL" id="FUEG01000004">
    <property type="protein sequence ID" value="SJL03294.1"/>
    <property type="molecule type" value="Genomic_DNA"/>
</dbReference>
<feature type="region of interest" description="Disordered" evidence="1">
    <location>
        <begin position="539"/>
        <end position="586"/>
    </location>
</feature>
<name>A0A284R3J1_ARMOS</name>
<evidence type="ECO:0000313" key="5">
    <source>
        <dbReference type="Proteomes" id="UP000219338"/>
    </source>
</evidence>
<feature type="region of interest" description="Disordered" evidence="1">
    <location>
        <begin position="397"/>
        <end position="427"/>
    </location>
</feature>
<dbReference type="AlphaFoldDB" id="A0A284R3J1"/>
<feature type="chain" id="PRO_5012063367" description="Transmembrane protein" evidence="3">
    <location>
        <begin position="16"/>
        <end position="785"/>
    </location>
</feature>
<evidence type="ECO:0008006" key="6">
    <source>
        <dbReference type="Google" id="ProtNLM"/>
    </source>
</evidence>
<gene>
    <name evidence="4" type="ORF">ARMOST_06647</name>
</gene>
<feature type="compositionally biased region" description="Polar residues" evidence="1">
    <location>
        <begin position="539"/>
        <end position="549"/>
    </location>
</feature>
<evidence type="ECO:0000256" key="3">
    <source>
        <dbReference type="SAM" id="SignalP"/>
    </source>
</evidence>
<keyword evidence="5" id="KW-1185">Reference proteome</keyword>
<keyword evidence="2" id="KW-0812">Transmembrane</keyword>
<proteinExistence type="predicted"/>
<feature type="signal peptide" evidence="3">
    <location>
        <begin position="1"/>
        <end position="15"/>
    </location>
</feature>
<feature type="compositionally biased region" description="Polar residues" evidence="1">
    <location>
        <begin position="556"/>
        <end position="569"/>
    </location>
</feature>
<keyword evidence="2" id="KW-1133">Transmembrane helix</keyword>
<sequence>MLLSFTAFIFQTVLAVWFSASASKLLPTTNISWGWLDAVLADVGLLDPNTTSMELGDTFFQGVVILSSPSVMQSVGLVTVLTANSAPNEPEDVDVPVDDTPPQGIIRQLLEPVVAVVEVTLTATTPVDDAVTLVSVHPQPNQFPASVTRVGSRLWSSSFAGSIAPASFFTTVIAVLVAFAIGIFARSVSLSTGWDNLPTLFVEVCGPSETVTSSAIDSVVSSTMEAHSGDQIRQGEVVLDDIPVSEQAEHGKDLVATDDTASFPSGNVVRIDAVEPLRTSVGIQFASEVREVKDASVSCEPVSKASVGIQCSLAIDEQTDKFVPGESRGSLYATAAEGNSRSQMMDDPDVFSVPTVSSDFNIYTMAETMSFPSVDDLRKPTEFELLRQDVRGFGYESEADRRMAPSLPATELGVSPSTSTSASPRPVRAKPLEYFRERWGADTKHLWAREFWHRALRSDELIKTVYHAMFPLDEAATDEDKYEMEVGEGLVRLSAWRLSEHATNPILRLPYNAPSKDADHHDSLFVSAEAKPTIQTALSSSASIGTRSPSPFVRPSNPQSRFLESSSEASVAAPTIPSPSKTPAACRRRPALAQITNAPRAVKATPSRTPMKVGRVQGARNAVPTPPPSLRPKLAKGKACFPPVVPKMRFEDESTSPTRPARRSSSLQVPSMERLDRYFSKLTEMTRISSHTHLLRRRVGTQGTISGALGSTGSVLLLSLVDEEHWRRGWSTGHHRSPMDLGGTVDCRRAITSFDVIVVSDVSLVFGFVIVIIGLWFIFQDIRAA</sequence>
<reference evidence="5" key="1">
    <citation type="journal article" date="2017" name="Nat. Ecol. Evol.">
        <title>Genome expansion and lineage-specific genetic innovations in the forest pathogenic fungi Armillaria.</title>
        <authorList>
            <person name="Sipos G."/>
            <person name="Prasanna A.N."/>
            <person name="Walter M.C."/>
            <person name="O'Connor E."/>
            <person name="Balint B."/>
            <person name="Krizsan K."/>
            <person name="Kiss B."/>
            <person name="Hess J."/>
            <person name="Varga T."/>
            <person name="Slot J."/>
            <person name="Riley R."/>
            <person name="Boka B."/>
            <person name="Rigling D."/>
            <person name="Barry K."/>
            <person name="Lee J."/>
            <person name="Mihaltcheva S."/>
            <person name="LaButti K."/>
            <person name="Lipzen A."/>
            <person name="Waldron R."/>
            <person name="Moloney N.M."/>
            <person name="Sperisen C."/>
            <person name="Kredics L."/>
            <person name="Vagvoelgyi C."/>
            <person name="Patrignani A."/>
            <person name="Fitzpatrick D."/>
            <person name="Nagy I."/>
            <person name="Doyle S."/>
            <person name="Anderson J.B."/>
            <person name="Grigoriev I.V."/>
            <person name="Gueldener U."/>
            <person name="Muensterkoetter M."/>
            <person name="Nagy L.G."/>
        </authorList>
    </citation>
    <scope>NUCLEOTIDE SEQUENCE [LARGE SCALE GENOMIC DNA]</scope>
    <source>
        <strain evidence="5">C18/9</strain>
    </source>
</reference>
<feature type="region of interest" description="Disordered" evidence="1">
    <location>
        <begin position="618"/>
        <end position="637"/>
    </location>
</feature>
<dbReference type="OMA" id="QCSLAID"/>
<dbReference type="OrthoDB" id="3014145at2759"/>
<evidence type="ECO:0000256" key="2">
    <source>
        <dbReference type="SAM" id="Phobius"/>
    </source>
</evidence>
<accession>A0A284R3J1</accession>
<feature type="transmembrane region" description="Helical" evidence="2">
    <location>
        <begin position="756"/>
        <end position="779"/>
    </location>
</feature>
<evidence type="ECO:0000256" key="1">
    <source>
        <dbReference type="SAM" id="MobiDB-lite"/>
    </source>
</evidence>
<evidence type="ECO:0000313" key="4">
    <source>
        <dbReference type="EMBL" id="SJL03294.1"/>
    </source>
</evidence>